<reference evidence="5 6" key="1">
    <citation type="submission" date="2013-03" db="EMBL/GenBank/DDBJ databases">
        <title>The Genome Sequence of Exophiala aquamarina CBS 119918.</title>
        <authorList>
            <consortium name="The Broad Institute Genomics Platform"/>
            <person name="Cuomo C."/>
            <person name="de Hoog S."/>
            <person name="Gorbushina A."/>
            <person name="Walker B."/>
            <person name="Young S.K."/>
            <person name="Zeng Q."/>
            <person name="Gargeya S."/>
            <person name="Fitzgerald M."/>
            <person name="Haas B."/>
            <person name="Abouelleil A."/>
            <person name="Allen A.W."/>
            <person name="Alvarado L."/>
            <person name="Arachchi H.M."/>
            <person name="Berlin A.M."/>
            <person name="Chapman S.B."/>
            <person name="Gainer-Dewar J."/>
            <person name="Goldberg J."/>
            <person name="Griggs A."/>
            <person name="Gujja S."/>
            <person name="Hansen M."/>
            <person name="Howarth C."/>
            <person name="Imamovic A."/>
            <person name="Ireland A."/>
            <person name="Larimer J."/>
            <person name="McCowan C."/>
            <person name="Murphy C."/>
            <person name="Pearson M."/>
            <person name="Poon T.W."/>
            <person name="Priest M."/>
            <person name="Roberts A."/>
            <person name="Saif S."/>
            <person name="Shea T."/>
            <person name="Sisk P."/>
            <person name="Sykes S."/>
            <person name="Wortman J."/>
            <person name="Nusbaum C."/>
            <person name="Birren B."/>
        </authorList>
    </citation>
    <scope>NUCLEOTIDE SEQUENCE [LARGE SCALE GENOMIC DNA]</scope>
    <source>
        <strain evidence="5 6">CBS 119918</strain>
    </source>
</reference>
<dbReference type="STRING" id="1182545.A0A072NVA2"/>
<gene>
    <name evidence="5" type="ORF">A1O9_12652</name>
</gene>
<dbReference type="PROSITE" id="PS51683">
    <property type="entry name" value="SAM_OMT_II"/>
    <property type="match status" value="1"/>
</dbReference>
<dbReference type="InterPro" id="IPR001077">
    <property type="entry name" value="COMT_C"/>
</dbReference>
<dbReference type="HOGENOM" id="CLU_005533_1_4_1"/>
<organism evidence="5 6">
    <name type="scientific">Exophiala aquamarina CBS 119918</name>
    <dbReference type="NCBI Taxonomy" id="1182545"/>
    <lineage>
        <taxon>Eukaryota</taxon>
        <taxon>Fungi</taxon>
        <taxon>Dikarya</taxon>
        <taxon>Ascomycota</taxon>
        <taxon>Pezizomycotina</taxon>
        <taxon>Eurotiomycetes</taxon>
        <taxon>Chaetothyriomycetidae</taxon>
        <taxon>Chaetothyriales</taxon>
        <taxon>Herpotrichiellaceae</taxon>
        <taxon>Exophiala</taxon>
    </lineage>
</organism>
<dbReference type="PANTHER" id="PTHR43712">
    <property type="entry name" value="PUTATIVE (AFU_ORTHOLOGUE AFUA_4G14580)-RELATED"/>
    <property type="match status" value="1"/>
</dbReference>
<dbReference type="InterPro" id="IPR029063">
    <property type="entry name" value="SAM-dependent_MTases_sf"/>
</dbReference>
<evidence type="ECO:0000256" key="3">
    <source>
        <dbReference type="ARBA" id="ARBA00022691"/>
    </source>
</evidence>
<keyword evidence="1" id="KW-0489">Methyltransferase</keyword>
<proteinExistence type="predicted"/>
<dbReference type="OrthoDB" id="1606438at2759"/>
<evidence type="ECO:0000256" key="2">
    <source>
        <dbReference type="ARBA" id="ARBA00022679"/>
    </source>
</evidence>
<dbReference type="InterPro" id="IPR036388">
    <property type="entry name" value="WH-like_DNA-bd_sf"/>
</dbReference>
<keyword evidence="6" id="KW-1185">Reference proteome</keyword>
<keyword evidence="2" id="KW-0808">Transferase</keyword>
<dbReference type="InterPro" id="IPR036390">
    <property type="entry name" value="WH_DNA-bd_sf"/>
</dbReference>
<dbReference type="VEuPathDB" id="FungiDB:A1O9_12652"/>
<dbReference type="SUPFAM" id="SSF53335">
    <property type="entry name" value="S-adenosyl-L-methionine-dependent methyltransferases"/>
    <property type="match status" value="1"/>
</dbReference>
<evidence type="ECO:0000313" key="6">
    <source>
        <dbReference type="Proteomes" id="UP000027920"/>
    </source>
</evidence>
<dbReference type="Proteomes" id="UP000027920">
    <property type="component" value="Unassembled WGS sequence"/>
</dbReference>
<dbReference type="SUPFAM" id="SSF46785">
    <property type="entry name" value="Winged helix' DNA-binding domain"/>
    <property type="match status" value="1"/>
</dbReference>
<evidence type="ECO:0000256" key="1">
    <source>
        <dbReference type="ARBA" id="ARBA00022603"/>
    </source>
</evidence>
<dbReference type="PANTHER" id="PTHR43712:SF19">
    <property type="entry name" value="DUAL O-METHYLTRANSFERASE_FAD-DEPENDENT MONOOXYGENASE ELCB"/>
    <property type="match status" value="1"/>
</dbReference>
<dbReference type="GO" id="GO:0032259">
    <property type="term" value="P:methylation"/>
    <property type="evidence" value="ECO:0007669"/>
    <property type="project" value="UniProtKB-KW"/>
</dbReference>
<keyword evidence="3" id="KW-0949">S-adenosyl-L-methionine</keyword>
<dbReference type="CDD" id="cd02440">
    <property type="entry name" value="AdoMet_MTases"/>
    <property type="match status" value="1"/>
</dbReference>
<comment type="caution">
    <text evidence="5">The sequence shown here is derived from an EMBL/GenBank/DDBJ whole genome shotgun (WGS) entry which is preliminary data.</text>
</comment>
<sequence>MDLYLEQINSAAQLIRAQLLATDGQEDNAYETSIASFFSRSTLEVKGARKRLHEALSGLQRISTGPIELWEQMTLNHQYLSCLRWVLHFKIPTIIPTNNAVPYTEVARIANVPDHQLRHVVRMLITNGIFAEPSPESMTHSHLSAKLVAGSLYLDALHFLTEITAATTYRMAEMTAQYHGSEKPNETAFNIALQTELPFFGYLSQNPDVAARLAAGMKVLGSQDGTHTRHLVNGFGWQKLGRAKIIDVGGSSGHASIALAEAYPDLTFEVQDLAGVIAKAKETPLPAAVAGRITYRVHDFFRPQPASSSDASVFLVRLVLQNHSISAAQAILRNISSAMGPGAFLLINNTLLPRPGSVGLTEEALERARSLFMMQAMNGMDRDEVEFHGLVEGAGAGLKITEIVSPGGGAMAVIIVEKKIE</sequence>
<evidence type="ECO:0000259" key="4">
    <source>
        <dbReference type="Pfam" id="PF00891"/>
    </source>
</evidence>
<protein>
    <recommendedName>
        <fullName evidence="4">O-methyltransferase C-terminal domain-containing protein</fullName>
    </recommendedName>
</protein>
<dbReference type="EMBL" id="AMGV01000025">
    <property type="protein sequence ID" value="KEF51302.1"/>
    <property type="molecule type" value="Genomic_DNA"/>
</dbReference>
<dbReference type="Gene3D" id="3.40.50.150">
    <property type="entry name" value="Vaccinia Virus protein VP39"/>
    <property type="match status" value="1"/>
</dbReference>
<dbReference type="Gene3D" id="1.10.10.10">
    <property type="entry name" value="Winged helix-like DNA-binding domain superfamily/Winged helix DNA-binding domain"/>
    <property type="match status" value="1"/>
</dbReference>
<accession>A0A072NVA2</accession>
<dbReference type="Pfam" id="PF00891">
    <property type="entry name" value="Methyltransf_2"/>
    <property type="match status" value="1"/>
</dbReference>
<dbReference type="GeneID" id="25287546"/>
<evidence type="ECO:0000313" key="5">
    <source>
        <dbReference type="EMBL" id="KEF51302.1"/>
    </source>
</evidence>
<name>A0A072NVA2_9EURO</name>
<dbReference type="RefSeq" id="XP_013253892.1">
    <property type="nucleotide sequence ID" value="XM_013398438.1"/>
</dbReference>
<feature type="domain" description="O-methyltransferase C-terminal" evidence="4">
    <location>
        <begin position="196"/>
        <end position="395"/>
    </location>
</feature>
<dbReference type="AlphaFoldDB" id="A0A072NVA2"/>
<dbReference type="GO" id="GO:0008171">
    <property type="term" value="F:O-methyltransferase activity"/>
    <property type="evidence" value="ECO:0007669"/>
    <property type="project" value="InterPro"/>
</dbReference>
<dbReference type="InterPro" id="IPR016461">
    <property type="entry name" value="COMT-like"/>
</dbReference>